<dbReference type="EMBL" id="JALLPB020000480">
    <property type="protein sequence ID" value="KAL3808684.1"/>
    <property type="molecule type" value="Genomic_DNA"/>
</dbReference>
<accession>A0ABD3R741</accession>
<feature type="chain" id="PRO_5044741284" evidence="1">
    <location>
        <begin position="34"/>
        <end position="300"/>
    </location>
</feature>
<reference evidence="2 3" key="1">
    <citation type="submission" date="2024-10" db="EMBL/GenBank/DDBJ databases">
        <title>Updated reference genomes for cyclostephanoid diatoms.</title>
        <authorList>
            <person name="Roberts W.R."/>
            <person name="Alverson A.J."/>
        </authorList>
    </citation>
    <scope>NUCLEOTIDE SEQUENCE [LARGE SCALE GENOMIC DNA]</scope>
    <source>
        <strain evidence="2 3">AJA228-03</strain>
    </source>
</reference>
<comment type="caution">
    <text evidence="2">The sequence shown here is derived from an EMBL/GenBank/DDBJ whole genome shotgun (WGS) entry which is preliminary data.</text>
</comment>
<organism evidence="2 3">
    <name type="scientific">Cyclostephanos tholiformis</name>
    <dbReference type="NCBI Taxonomy" id="382380"/>
    <lineage>
        <taxon>Eukaryota</taxon>
        <taxon>Sar</taxon>
        <taxon>Stramenopiles</taxon>
        <taxon>Ochrophyta</taxon>
        <taxon>Bacillariophyta</taxon>
        <taxon>Coscinodiscophyceae</taxon>
        <taxon>Thalassiosirophycidae</taxon>
        <taxon>Stephanodiscales</taxon>
        <taxon>Stephanodiscaceae</taxon>
        <taxon>Cyclostephanos</taxon>
    </lineage>
</organism>
<evidence type="ECO:0000313" key="2">
    <source>
        <dbReference type="EMBL" id="KAL3808684.1"/>
    </source>
</evidence>
<gene>
    <name evidence="2" type="ORF">ACHAXA_009237</name>
</gene>
<protein>
    <submittedName>
        <fullName evidence="2">Uncharacterized protein</fullName>
    </submittedName>
</protein>
<evidence type="ECO:0000313" key="3">
    <source>
        <dbReference type="Proteomes" id="UP001530377"/>
    </source>
</evidence>
<feature type="signal peptide" evidence="1">
    <location>
        <begin position="1"/>
        <end position="33"/>
    </location>
</feature>
<proteinExistence type="predicted"/>
<keyword evidence="1" id="KW-0732">Signal</keyword>
<sequence>MTNRARGSRRLLVPFGLLLAPLILFVVPSSTNAAAFLLAPYSSTSSRPSSSPHRVSPSRSSPWAVVVAATGAGDDDGSCGCASSTPSATAAVVISGSPSELARAIDVRDALRSSSATEGLYRLDGSAVSSASTILGSSDGISLLEQILQYSNKRNELANANVHTSLISIGKPEVGLSLCEHLGVRDGMDWIYADPNNGLYDALMTNRGWDSMIRPATALRFKDRIFGGKEGGSLDQLFEVLGKWNKAFYIPPKLEQSTIHGGTFVLSPTSVLFAHYDESPGTHADPGMVVDIAICEASRL</sequence>
<evidence type="ECO:0000256" key="1">
    <source>
        <dbReference type="SAM" id="SignalP"/>
    </source>
</evidence>
<dbReference type="InterPro" id="IPR032801">
    <property type="entry name" value="PXL2A/B/C"/>
</dbReference>
<dbReference type="Proteomes" id="UP001530377">
    <property type="component" value="Unassembled WGS sequence"/>
</dbReference>
<dbReference type="Pfam" id="PF13911">
    <property type="entry name" value="AhpC-TSA_2"/>
    <property type="match status" value="1"/>
</dbReference>
<name>A0ABD3R741_9STRA</name>
<dbReference type="AlphaFoldDB" id="A0ABD3R741"/>
<keyword evidence="3" id="KW-1185">Reference proteome</keyword>